<evidence type="ECO:0000256" key="4">
    <source>
        <dbReference type="ARBA" id="ARBA00022692"/>
    </source>
</evidence>
<organism evidence="9 10">
    <name type="scientific">Prolixibacter denitrificans</name>
    <dbReference type="NCBI Taxonomy" id="1541063"/>
    <lineage>
        <taxon>Bacteria</taxon>
        <taxon>Pseudomonadati</taxon>
        <taxon>Bacteroidota</taxon>
        <taxon>Bacteroidia</taxon>
        <taxon>Marinilabiliales</taxon>
        <taxon>Prolixibacteraceae</taxon>
        <taxon>Prolixibacter</taxon>
    </lineage>
</organism>
<keyword evidence="2" id="KW-0813">Transport</keyword>
<feature type="transmembrane region" description="Helical" evidence="7">
    <location>
        <begin position="289"/>
        <end position="308"/>
    </location>
</feature>
<dbReference type="RefSeq" id="WP_106540608.1">
    <property type="nucleotide sequence ID" value="NZ_BLAU01000001.1"/>
</dbReference>
<evidence type="ECO:0000256" key="7">
    <source>
        <dbReference type="SAM" id="Phobius"/>
    </source>
</evidence>
<evidence type="ECO:0000256" key="1">
    <source>
        <dbReference type="ARBA" id="ARBA00004651"/>
    </source>
</evidence>
<keyword evidence="10" id="KW-1185">Reference proteome</keyword>
<evidence type="ECO:0000256" key="2">
    <source>
        <dbReference type="ARBA" id="ARBA00022448"/>
    </source>
</evidence>
<evidence type="ECO:0000259" key="8">
    <source>
        <dbReference type="PROSITE" id="PS50850"/>
    </source>
</evidence>
<dbReference type="InterPro" id="IPR020846">
    <property type="entry name" value="MFS_dom"/>
</dbReference>
<gene>
    <name evidence="9" type="primary">nupG</name>
    <name evidence="9" type="ORF">JCM18694_04440</name>
</gene>
<proteinExistence type="predicted"/>
<feature type="transmembrane region" description="Helical" evidence="7">
    <location>
        <begin position="261"/>
        <end position="282"/>
    </location>
</feature>
<feature type="transmembrane region" description="Helical" evidence="7">
    <location>
        <begin position="12"/>
        <end position="31"/>
    </location>
</feature>
<evidence type="ECO:0000256" key="6">
    <source>
        <dbReference type="ARBA" id="ARBA00023136"/>
    </source>
</evidence>
<feature type="transmembrane region" description="Helical" evidence="7">
    <location>
        <begin position="70"/>
        <end position="90"/>
    </location>
</feature>
<dbReference type="Gene3D" id="1.20.1250.20">
    <property type="entry name" value="MFS general substrate transporter like domains"/>
    <property type="match status" value="2"/>
</dbReference>
<keyword evidence="6 7" id="KW-0472">Membrane</keyword>
<accession>A0ABQ0ZFY4</accession>
<dbReference type="InterPro" id="IPR004740">
    <property type="entry name" value="Nuc_H_symport"/>
</dbReference>
<evidence type="ECO:0000313" key="9">
    <source>
        <dbReference type="EMBL" id="GET20198.1"/>
    </source>
</evidence>
<comment type="subcellular location">
    <subcellularLocation>
        <location evidence="1">Cell membrane</location>
        <topology evidence="1">Multi-pass membrane protein</topology>
    </subcellularLocation>
</comment>
<feature type="transmembrane region" description="Helical" evidence="7">
    <location>
        <begin position="391"/>
        <end position="410"/>
    </location>
</feature>
<sequence>MSNTKMRLIMMNFLEFFVWGAWMMTLGTYAFGVKHWDSAEFGIIFSTMGIASLFTPALFGIIADKWIKSNVLFGLLHLLFGLTLSILPMINNPWVFFAVMLLAMCFYMPTIALNNSIGFELLVREGKDPQIAFPPIRVWGTIGFIAAMWITNIVKLVIPDIFTRGYFAGYSFLIGTAGAVVLSIFTFTQIPSIKPENKIKGSTKLVDRLGLQAFSLFKDSKMAVFFIFSILLGAALQLTNAYGDAFISSVNHPFTKEYSTIILSVSQVSETLFILTIPFFLSRFGIKKVMLMSMFAWMLRFGLFGIAGPTTWGIVAIFASCIVYGMAFDFFNISGALFVEESTGEKIRNSAQGVFMMMTNGVGAVLGNVAAGYAIKIFFTGSNGSLDWPSIWYTFAIYALIVAVLFMVLFKYKHTPKKKLELS</sequence>
<dbReference type="Proteomes" id="UP000396862">
    <property type="component" value="Unassembled WGS sequence"/>
</dbReference>
<feature type="transmembrane region" description="Helical" evidence="7">
    <location>
        <begin position="96"/>
        <end position="117"/>
    </location>
</feature>
<keyword evidence="3" id="KW-1003">Cell membrane</keyword>
<feature type="transmembrane region" description="Helical" evidence="7">
    <location>
        <begin position="360"/>
        <end position="379"/>
    </location>
</feature>
<reference evidence="9 10" key="1">
    <citation type="submission" date="2019-10" db="EMBL/GenBank/DDBJ databases">
        <title>Prolixibacter strains distinguished by the presence of nitrate reductase genes were adept at nitrate-dependent anaerobic corrosion of metallic iron and carbon steel.</title>
        <authorList>
            <person name="Iino T."/>
            <person name="Shono N."/>
            <person name="Ito K."/>
            <person name="Nakamura R."/>
            <person name="Sueoka K."/>
            <person name="Harayama S."/>
            <person name="Ohkuma M."/>
        </authorList>
    </citation>
    <scope>NUCLEOTIDE SEQUENCE [LARGE SCALE GENOMIC DNA]</scope>
    <source>
        <strain evidence="9 10">MIC1-1</strain>
    </source>
</reference>
<feature type="transmembrane region" description="Helical" evidence="7">
    <location>
        <begin position="43"/>
        <end position="63"/>
    </location>
</feature>
<feature type="transmembrane region" description="Helical" evidence="7">
    <location>
        <begin position="222"/>
        <end position="241"/>
    </location>
</feature>
<dbReference type="SUPFAM" id="SSF103473">
    <property type="entry name" value="MFS general substrate transporter"/>
    <property type="match status" value="1"/>
</dbReference>
<keyword evidence="5 7" id="KW-1133">Transmembrane helix</keyword>
<keyword evidence="4 7" id="KW-0812">Transmembrane</keyword>
<feature type="transmembrane region" description="Helical" evidence="7">
    <location>
        <begin position="170"/>
        <end position="190"/>
    </location>
</feature>
<evidence type="ECO:0000313" key="10">
    <source>
        <dbReference type="Proteomes" id="UP000396862"/>
    </source>
</evidence>
<dbReference type="PANTHER" id="PTHR23522:SF4">
    <property type="entry name" value="NUCLEOSIDE PERMEASE NUPG-RELATED"/>
    <property type="match status" value="1"/>
</dbReference>
<dbReference type="EMBL" id="BLAU01000001">
    <property type="protein sequence ID" value="GET20198.1"/>
    <property type="molecule type" value="Genomic_DNA"/>
</dbReference>
<feature type="domain" description="Major facilitator superfamily (MFS) profile" evidence="8">
    <location>
        <begin position="221"/>
        <end position="423"/>
    </location>
</feature>
<name>A0ABQ0ZFY4_9BACT</name>
<evidence type="ECO:0000256" key="3">
    <source>
        <dbReference type="ARBA" id="ARBA00022475"/>
    </source>
</evidence>
<dbReference type="InterPro" id="IPR036259">
    <property type="entry name" value="MFS_trans_sf"/>
</dbReference>
<feature type="transmembrane region" description="Helical" evidence="7">
    <location>
        <begin position="314"/>
        <end position="339"/>
    </location>
</feature>
<feature type="transmembrane region" description="Helical" evidence="7">
    <location>
        <begin position="138"/>
        <end position="158"/>
    </location>
</feature>
<dbReference type="PANTHER" id="PTHR23522">
    <property type="entry name" value="BLL5896 PROTEIN"/>
    <property type="match status" value="1"/>
</dbReference>
<dbReference type="Pfam" id="PF03825">
    <property type="entry name" value="Nuc_H_symport"/>
    <property type="match status" value="1"/>
</dbReference>
<comment type="caution">
    <text evidence="9">The sequence shown here is derived from an EMBL/GenBank/DDBJ whole genome shotgun (WGS) entry which is preliminary data.</text>
</comment>
<protein>
    <submittedName>
        <fullName evidence="9">MFS transporter</fullName>
    </submittedName>
</protein>
<evidence type="ECO:0000256" key="5">
    <source>
        <dbReference type="ARBA" id="ARBA00022989"/>
    </source>
</evidence>
<dbReference type="PROSITE" id="PS50850">
    <property type="entry name" value="MFS"/>
    <property type="match status" value="1"/>
</dbReference>